<evidence type="ECO:0000256" key="5">
    <source>
        <dbReference type="ARBA" id="ARBA00022679"/>
    </source>
</evidence>
<dbReference type="Gene3D" id="1.20.1060.10">
    <property type="entry name" value="Taq DNA Polymerase, Chain T, domain 4"/>
    <property type="match status" value="1"/>
</dbReference>
<dbReference type="FunFam" id="1.10.150.20:FF:000003">
    <property type="entry name" value="DNA polymerase I"/>
    <property type="match status" value="1"/>
</dbReference>
<dbReference type="CDD" id="cd09859">
    <property type="entry name" value="PIN_53EXO"/>
    <property type="match status" value="1"/>
</dbReference>
<evidence type="ECO:0000259" key="20">
    <source>
        <dbReference type="SMART" id="SM00482"/>
    </source>
</evidence>
<keyword evidence="12 17" id="KW-0239">DNA-directed DNA polymerase</keyword>
<dbReference type="SUPFAM" id="SSF53098">
    <property type="entry name" value="Ribonuclease H-like"/>
    <property type="match status" value="1"/>
</dbReference>
<dbReference type="InterPro" id="IPR018320">
    <property type="entry name" value="DNA_polymerase_1"/>
</dbReference>
<evidence type="ECO:0000256" key="2">
    <source>
        <dbReference type="ARBA" id="ARBA00011541"/>
    </source>
</evidence>
<evidence type="ECO:0000256" key="9">
    <source>
        <dbReference type="ARBA" id="ARBA00022763"/>
    </source>
</evidence>
<dbReference type="SUPFAM" id="SSF88723">
    <property type="entry name" value="PIN domain-like"/>
    <property type="match status" value="1"/>
</dbReference>
<dbReference type="CDD" id="cd09898">
    <property type="entry name" value="H3TH_53EXO"/>
    <property type="match status" value="1"/>
</dbReference>
<dbReference type="GO" id="GO:0008409">
    <property type="term" value="F:5'-3' exonuclease activity"/>
    <property type="evidence" value="ECO:0007669"/>
    <property type="project" value="UniProtKB-UniRule"/>
</dbReference>
<dbReference type="InterPro" id="IPR008918">
    <property type="entry name" value="HhH2"/>
</dbReference>
<evidence type="ECO:0000256" key="1">
    <source>
        <dbReference type="ARBA" id="ARBA00007705"/>
    </source>
</evidence>
<evidence type="ECO:0000256" key="7">
    <source>
        <dbReference type="ARBA" id="ARBA00022705"/>
    </source>
</evidence>
<evidence type="ECO:0000256" key="17">
    <source>
        <dbReference type="RuleBase" id="RU004460"/>
    </source>
</evidence>
<evidence type="ECO:0000256" key="14">
    <source>
        <dbReference type="ARBA" id="ARBA00023204"/>
    </source>
</evidence>
<dbReference type="InterPro" id="IPR029060">
    <property type="entry name" value="PIN-like_dom_sf"/>
</dbReference>
<comment type="subunit">
    <text evidence="2">Single-chain monomer with multiple functions.</text>
</comment>
<evidence type="ECO:0000256" key="10">
    <source>
        <dbReference type="ARBA" id="ARBA00022801"/>
    </source>
</evidence>
<evidence type="ECO:0000313" key="22">
    <source>
        <dbReference type="Proteomes" id="UP000072443"/>
    </source>
</evidence>
<dbReference type="SMART" id="SM00482">
    <property type="entry name" value="POLAc"/>
    <property type="match status" value="1"/>
</dbReference>
<dbReference type="InterPro" id="IPR020046">
    <property type="entry name" value="5-3_exonucl_a-hlix_arch_N"/>
</dbReference>
<dbReference type="SMART" id="SM00474">
    <property type="entry name" value="35EXOc"/>
    <property type="match status" value="1"/>
</dbReference>
<dbReference type="FunFam" id="3.40.50.1010:FF:000001">
    <property type="entry name" value="DNA polymerase I"/>
    <property type="match status" value="1"/>
</dbReference>
<dbReference type="Proteomes" id="UP000072443">
    <property type="component" value="Unassembled WGS sequence"/>
</dbReference>
<keyword evidence="8" id="KW-0540">Nuclease</keyword>
<keyword evidence="14 17" id="KW-0234">DNA repair</keyword>
<comment type="similarity">
    <text evidence="1 17">Belongs to the DNA polymerase type-A family.</text>
</comment>
<dbReference type="CDD" id="cd06139">
    <property type="entry name" value="DNA_polA_I_Ecoli_like_exo"/>
    <property type="match status" value="1"/>
</dbReference>
<dbReference type="GO" id="GO:0006302">
    <property type="term" value="P:double-strand break repair"/>
    <property type="evidence" value="ECO:0007669"/>
    <property type="project" value="TreeGrafter"/>
</dbReference>
<dbReference type="AlphaFoldDB" id="A0AB33TYF8"/>
<keyword evidence="7 17" id="KW-0235">DNA replication</keyword>
<name>A0AB33TYF8_NEIME</name>
<dbReference type="Gene3D" id="3.40.50.1010">
    <property type="entry name" value="5'-nuclease"/>
    <property type="match status" value="1"/>
</dbReference>
<dbReference type="GO" id="GO:0003677">
    <property type="term" value="F:DNA binding"/>
    <property type="evidence" value="ECO:0007669"/>
    <property type="project" value="UniProtKB-UniRule"/>
</dbReference>
<dbReference type="CDD" id="cd08637">
    <property type="entry name" value="DNA_pol_A_pol_I_C"/>
    <property type="match status" value="1"/>
</dbReference>
<evidence type="ECO:0000256" key="4">
    <source>
        <dbReference type="ARBA" id="ARBA00020311"/>
    </source>
</evidence>
<accession>A0AB33TYF8</accession>
<keyword evidence="11 17" id="KW-0269">Exonuclease</keyword>
<dbReference type="PRINTS" id="PR00868">
    <property type="entry name" value="DNAPOLI"/>
</dbReference>
<evidence type="ECO:0000256" key="3">
    <source>
        <dbReference type="ARBA" id="ARBA00012417"/>
    </source>
</evidence>
<evidence type="ECO:0000259" key="18">
    <source>
        <dbReference type="SMART" id="SM00474"/>
    </source>
</evidence>
<dbReference type="InterPro" id="IPR001098">
    <property type="entry name" value="DNA-dir_DNA_pol_A_palm_dom"/>
</dbReference>
<dbReference type="PANTHER" id="PTHR10133:SF27">
    <property type="entry name" value="DNA POLYMERASE NU"/>
    <property type="match status" value="1"/>
</dbReference>
<evidence type="ECO:0000256" key="13">
    <source>
        <dbReference type="ARBA" id="ARBA00023125"/>
    </source>
</evidence>
<comment type="function">
    <text evidence="17">In addition to polymerase activity, this DNA polymerase exhibits 3'-5' and 5'-3' exonuclease activity.</text>
</comment>
<dbReference type="PROSITE" id="PS00447">
    <property type="entry name" value="DNA_POLYMERASE_A"/>
    <property type="match status" value="1"/>
</dbReference>
<dbReference type="FunFam" id="1.10.150.20:FF:000002">
    <property type="entry name" value="DNA polymerase I"/>
    <property type="match status" value="1"/>
</dbReference>
<dbReference type="InterPro" id="IPR020045">
    <property type="entry name" value="DNA_polI_H3TH"/>
</dbReference>
<protein>
    <recommendedName>
        <fullName evidence="4 16">DNA polymerase I</fullName>
        <ecNumber evidence="3 16">2.7.7.7</ecNumber>
    </recommendedName>
</protein>
<dbReference type="InterPro" id="IPR036397">
    <property type="entry name" value="RNaseH_sf"/>
</dbReference>
<keyword evidence="10 17" id="KW-0378">Hydrolase</keyword>
<evidence type="ECO:0000256" key="8">
    <source>
        <dbReference type="ARBA" id="ARBA00022722"/>
    </source>
</evidence>
<dbReference type="FunFam" id="1.20.1060.10:FF:000001">
    <property type="entry name" value="DNA polymerase I"/>
    <property type="match status" value="1"/>
</dbReference>
<dbReference type="FunFam" id="3.30.420.10:FF:000026">
    <property type="entry name" value="DNA polymerase I"/>
    <property type="match status" value="1"/>
</dbReference>
<evidence type="ECO:0000256" key="6">
    <source>
        <dbReference type="ARBA" id="ARBA00022695"/>
    </source>
</evidence>
<dbReference type="InterPro" id="IPR002298">
    <property type="entry name" value="DNA_polymerase_A"/>
</dbReference>
<dbReference type="Pfam" id="PF01367">
    <property type="entry name" value="5_3_exonuc"/>
    <property type="match status" value="1"/>
</dbReference>
<dbReference type="InterPro" id="IPR019760">
    <property type="entry name" value="DNA-dir_DNA_pol_A_CS"/>
</dbReference>
<evidence type="ECO:0000256" key="12">
    <source>
        <dbReference type="ARBA" id="ARBA00022932"/>
    </source>
</evidence>
<feature type="domain" description="DNA-directed DNA polymerase family A palm" evidence="20">
    <location>
        <begin position="686"/>
        <end position="891"/>
    </location>
</feature>
<sequence>MSNRPTLLLVDGSSYLYRAYHAMAQLTAPDGAPTGAMYGVLNMLRRLRADYVHDYCAVVFDAKGKNFRHEMFPDYKATRPPMPDDLRPQAEALPDLVRLIGWPVLVIPQVEADDVIGTLAAMAGEAGWNVVVSTGDKDMAQLVNERVTLVNTMSGETLDIEGVKAKFGVRPDQIRDYLALMGDKVDNVPGVEKCGPKTAVKWLEAYGSLAGVMEHAAEIKGKVGENLRAALQRLPLSYDLVTIKTDVDLHTELSDGIESLRRTAPKWAQLVVDFKRWGFRTWLKEAESRMHEAADGDLFGSDSIGEQAALNAEVPSEKQPELAPTPEKLDYQAVTTEAQLAALLDKLSQADTIGIDTETTSLDAMNASLVGISIAFQAGEAIYIPVGHSLTAAPEQIDLQDVLGRLKPHLENPALKKIGQNLKYDQHVFANYGIALNGIAGDAMLASYIIESHLGHGLDELSERWLGLETITYESLCGKGAKQISFADVAIGQATEYAAQDADFALRLEAHLRAQMDAKQLEMYEKMELPVAQVLFEMERNGVQIDRAELSRQSAELGAELMKLEQEAYAVAGQPFNLNSPKQLQEILFDKMGIPTKGLKKTAKGGISTNEAVLEQLAPDYPLPKIILQNRSLAKLKSTYTDKLPEMISPKDGRVHTTYAQAVAITGRLASNNPNLQNIPIRTAEGRRVRRAFTAPQGSVIVSADYSQIELRIMAHLSGDKTLITAFQNGEDVHRRTAAEVFGIAPENVSSEQRRYAKTINFGLIYGMGQYGLAKSLGIDNISAKTFIDRYFARYPGVAEYMQRTKEQAAAQGFVETLFGRRLYLPDIRNKNANARAGAERAAINAPMQGTASDLIKRAMIDVRNCLSDGIGSKLVMQVHDELVLEVVETELDFVKEKLPQIMAKVDGGLLDVPLVAEVGVGENWEEAH</sequence>
<keyword evidence="6 17" id="KW-0548">Nucleotidyltransferase</keyword>
<dbReference type="Gene3D" id="1.10.150.20">
    <property type="entry name" value="5' to 3' exonuclease, C-terminal subdomain"/>
    <property type="match status" value="2"/>
</dbReference>
<dbReference type="SUPFAM" id="SSF47807">
    <property type="entry name" value="5' to 3' exonuclease, C-terminal subdomain"/>
    <property type="match status" value="1"/>
</dbReference>
<dbReference type="EMBL" id="FEVP01000041">
    <property type="protein sequence ID" value="CWQ16100.1"/>
    <property type="molecule type" value="Genomic_DNA"/>
</dbReference>
<reference evidence="21 22" key="1">
    <citation type="submission" date="2016-02" db="EMBL/GenBank/DDBJ databases">
        <authorList>
            <consortium name="Pathogen Informatics"/>
        </authorList>
    </citation>
    <scope>NUCLEOTIDE SEQUENCE [LARGE SCALE GENOMIC DNA]</scope>
    <source>
        <strain evidence="21 22">2842STDY5881269</strain>
    </source>
</reference>
<keyword evidence="9 17" id="KW-0227">DNA damage</keyword>
<dbReference type="NCBIfam" id="TIGR00593">
    <property type="entry name" value="pola"/>
    <property type="match status" value="1"/>
</dbReference>
<keyword evidence="13 17" id="KW-0238">DNA-binding</keyword>
<evidence type="ECO:0000256" key="11">
    <source>
        <dbReference type="ARBA" id="ARBA00022839"/>
    </source>
</evidence>
<dbReference type="GO" id="GO:0006261">
    <property type="term" value="P:DNA-templated DNA replication"/>
    <property type="evidence" value="ECO:0007669"/>
    <property type="project" value="UniProtKB-UniRule"/>
</dbReference>
<evidence type="ECO:0000259" key="19">
    <source>
        <dbReference type="SMART" id="SM00475"/>
    </source>
</evidence>
<keyword evidence="5 17" id="KW-0808">Transferase</keyword>
<proteinExistence type="inferred from homology"/>
<feature type="domain" description="3'-5' exonuclease" evidence="18">
    <location>
        <begin position="331"/>
        <end position="517"/>
    </location>
</feature>
<dbReference type="InterPro" id="IPR012337">
    <property type="entry name" value="RNaseH-like_sf"/>
</dbReference>
<evidence type="ECO:0000256" key="16">
    <source>
        <dbReference type="NCBIfam" id="TIGR00593"/>
    </source>
</evidence>
<dbReference type="SUPFAM" id="SSF56672">
    <property type="entry name" value="DNA/RNA polymerases"/>
    <property type="match status" value="1"/>
</dbReference>
<dbReference type="NCBIfam" id="NF004397">
    <property type="entry name" value="PRK05755.1"/>
    <property type="match status" value="1"/>
</dbReference>
<comment type="caution">
    <text evidence="21">The sequence shown here is derived from an EMBL/GenBank/DDBJ whole genome shotgun (WGS) entry which is preliminary data.</text>
</comment>
<dbReference type="Pfam" id="PF02739">
    <property type="entry name" value="5_3_exonuc_N"/>
    <property type="match status" value="1"/>
</dbReference>
<dbReference type="InterPro" id="IPR043502">
    <property type="entry name" value="DNA/RNA_pol_sf"/>
</dbReference>
<organism evidence="21 22">
    <name type="scientific">Neisseria meningitidis</name>
    <dbReference type="NCBI Taxonomy" id="487"/>
    <lineage>
        <taxon>Bacteria</taxon>
        <taxon>Pseudomonadati</taxon>
        <taxon>Pseudomonadota</taxon>
        <taxon>Betaproteobacteria</taxon>
        <taxon>Neisseriales</taxon>
        <taxon>Neisseriaceae</taxon>
        <taxon>Neisseria</taxon>
    </lineage>
</organism>
<dbReference type="Pfam" id="PF00476">
    <property type="entry name" value="DNA_pol_A"/>
    <property type="match status" value="1"/>
</dbReference>
<feature type="domain" description="5'-3' exonuclease" evidence="19">
    <location>
        <begin position="3"/>
        <end position="263"/>
    </location>
</feature>
<dbReference type="RefSeq" id="WP_002224132.1">
    <property type="nucleotide sequence ID" value="NZ_CP012391.1"/>
</dbReference>
<dbReference type="InterPro" id="IPR002562">
    <property type="entry name" value="3'-5'_exonuclease_dom"/>
</dbReference>
<dbReference type="InterPro" id="IPR036279">
    <property type="entry name" value="5-3_exonuclease_C_sf"/>
</dbReference>
<dbReference type="GO" id="GO:0008408">
    <property type="term" value="F:3'-5' exonuclease activity"/>
    <property type="evidence" value="ECO:0007669"/>
    <property type="project" value="UniProtKB-UniRule"/>
</dbReference>
<dbReference type="GO" id="GO:0003887">
    <property type="term" value="F:DNA-directed DNA polymerase activity"/>
    <property type="evidence" value="ECO:0007669"/>
    <property type="project" value="UniProtKB-UniRule"/>
</dbReference>
<dbReference type="InterPro" id="IPR002421">
    <property type="entry name" value="5-3_exonuclease"/>
</dbReference>
<evidence type="ECO:0000313" key="21">
    <source>
        <dbReference type="EMBL" id="CWQ16100.1"/>
    </source>
</evidence>
<comment type="catalytic activity">
    <reaction evidence="15 17">
        <text>DNA(n) + a 2'-deoxyribonucleoside 5'-triphosphate = DNA(n+1) + diphosphate</text>
        <dbReference type="Rhea" id="RHEA:22508"/>
        <dbReference type="Rhea" id="RHEA-COMP:17339"/>
        <dbReference type="Rhea" id="RHEA-COMP:17340"/>
        <dbReference type="ChEBI" id="CHEBI:33019"/>
        <dbReference type="ChEBI" id="CHEBI:61560"/>
        <dbReference type="ChEBI" id="CHEBI:173112"/>
        <dbReference type="EC" id="2.7.7.7"/>
    </reaction>
</comment>
<dbReference type="SMART" id="SM00475">
    <property type="entry name" value="53EXOc"/>
    <property type="match status" value="1"/>
</dbReference>
<evidence type="ECO:0000256" key="15">
    <source>
        <dbReference type="ARBA" id="ARBA00049244"/>
    </source>
</evidence>
<dbReference type="PANTHER" id="PTHR10133">
    <property type="entry name" value="DNA POLYMERASE I"/>
    <property type="match status" value="1"/>
</dbReference>
<dbReference type="SMART" id="SM00279">
    <property type="entry name" value="HhH2"/>
    <property type="match status" value="1"/>
</dbReference>
<dbReference type="Pfam" id="PF01612">
    <property type="entry name" value="DNA_pol_A_exo1"/>
    <property type="match status" value="1"/>
</dbReference>
<dbReference type="EC" id="2.7.7.7" evidence="3 16"/>
<dbReference type="Gene3D" id="3.30.420.10">
    <property type="entry name" value="Ribonuclease H-like superfamily/Ribonuclease H"/>
    <property type="match status" value="1"/>
</dbReference>
<gene>
    <name evidence="17 21" type="primary">polA</name>
    <name evidence="21" type="ORF">ERS514591_02026</name>
</gene>
<dbReference type="Gene3D" id="3.30.70.370">
    <property type="match status" value="1"/>
</dbReference>